<keyword evidence="2" id="KW-1185">Reference proteome</keyword>
<gene>
    <name evidence="1" type="ORF">STRCI_008176</name>
</gene>
<protein>
    <submittedName>
        <fullName evidence="1">Uncharacterized protein</fullName>
    </submittedName>
</protein>
<proteinExistence type="predicted"/>
<name>A0ABY7KPT0_9ACTN</name>
<reference evidence="1" key="1">
    <citation type="submission" date="2022-12" db="EMBL/GenBank/DDBJ databases">
        <authorList>
            <person name="Ruckert C."/>
            <person name="Busche T."/>
            <person name="Kalinowski J."/>
            <person name="Wittmann C."/>
        </authorList>
    </citation>
    <scope>NUCLEOTIDE SEQUENCE</scope>
    <source>
        <strain evidence="1">DSM 40467</strain>
    </source>
</reference>
<dbReference type="RefSeq" id="WP_269664067.1">
    <property type="nucleotide sequence ID" value="NZ_CP114413.1"/>
</dbReference>
<dbReference type="EMBL" id="CP114413">
    <property type="protein sequence ID" value="WAZ26582.1"/>
    <property type="molecule type" value="Genomic_DNA"/>
</dbReference>
<organism evidence="1 2">
    <name type="scientific">Streptomyces cinnabarinus</name>
    <dbReference type="NCBI Taxonomy" id="67287"/>
    <lineage>
        <taxon>Bacteria</taxon>
        <taxon>Bacillati</taxon>
        <taxon>Actinomycetota</taxon>
        <taxon>Actinomycetes</taxon>
        <taxon>Kitasatosporales</taxon>
        <taxon>Streptomycetaceae</taxon>
        <taxon>Streptomyces</taxon>
    </lineage>
</organism>
<evidence type="ECO:0000313" key="2">
    <source>
        <dbReference type="Proteomes" id="UP001164439"/>
    </source>
</evidence>
<dbReference type="Proteomes" id="UP001164439">
    <property type="component" value="Chromosome"/>
</dbReference>
<evidence type="ECO:0000313" key="1">
    <source>
        <dbReference type="EMBL" id="WAZ26582.1"/>
    </source>
</evidence>
<sequence length="251" mass="27487">MDRLPIARYSYTDTETATIESAEQILTQRCLHSFGIDYEPPQQDTRSPAPADRRYGLASADEAARLGYHPDLGPLPEAPGLTDEELRVFYGSRQADPAGGERIVYKGKEVPARGCLGQSVAKLAKYDHPQAAQIARRISTQSYEDALTEPSVQKGFGAWSACMEEAGFRYASPLQPLNDKAFKGEDVSAKEKQTAAADVGCKEETGLLDIWFKAESALQQADIDKNTAVLKELRTAHRQRVEAARRVVAAG</sequence>
<accession>A0ABY7KPT0</accession>